<reference evidence="1" key="2">
    <citation type="journal article" date="2022" name="Proc. Natl. Acad. Sci. U.S.A.">
        <title>Diploid-dominant life cycles characterize the early evolution of Fungi.</title>
        <authorList>
            <person name="Amses K.R."/>
            <person name="Simmons D.R."/>
            <person name="Longcore J.E."/>
            <person name="Mondo S.J."/>
            <person name="Seto K."/>
            <person name="Jeronimo G.H."/>
            <person name="Bonds A.E."/>
            <person name="Quandt C.A."/>
            <person name="Davis W.J."/>
            <person name="Chang Y."/>
            <person name="Federici B.A."/>
            <person name="Kuo A."/>
            <person name="LaButti K."/>
            <person name="Pangilinan J."/>
            <person name="Andreopoulos W."/>
            <person name="Tritt A."/>
            <person name="Riley R."/>
            <person name="Hundley H."/>
            <person name="Johnson J."/>
            <person name="Lipzen A."/>
            <person name="Barry K."/>
            <person name="Lang B.F."/>
            <person name="Cuomo C.A."/>
            <person name="Buchler N.E."/>
            <person name="Grigoriev I.V."/>
            <person name="Spatafora J.W."/>
            <person name="Stajich J.E."/>
            <person name="James T.Y."/>
        </authorList>
    </citation>
    <scope>NUCLEOTIDE SEQUENCE</scope>
    <source>
        <strain evidence="1">AG</strain>
    </source>
</reference>
<reference evidence="1" key="1">
    <citation type="submission" date="2021-06" db="EMBL/GenBank/DDBJ databases">
        <authorList>
            <consortium name="DOE Joint Genome Institute"/>
            <person name="Mondo S.J."/>
            <person name="Amses K.R."/>
            <person name="Simmons D.R."/>
            <person name="Longcore J.E."/>
            <person name="Seto K."/>
            <person name="Alves G.H."/>
            <person name="Bonds A.E."/>
            <person name="Quandt C.A."/>
            <person name="Davis W.J."/>
            <person name="Chang Y."/>
            <person name="Letcher P.M."/>
            <person name="Powell M.J."/>
            <person name="Kuo A."/>
            <person name="Labutti K."/>
            <person name="Pangilinan J."/>
            <person name="Andreopoulos W."/>
            <person name="Tritt A."/>
            <person name="Riley R."/>
            <person name="Hundley H."/>
            <person name="Johnson J."/>
            <person name="Lipzen A."/>
            <person name="Barry K."/>
            <person name="Berbee M.L."/>
            <person name="Buchler N.E."/>
            <person name="Grigoriev I.V."/>
            <person name="Spatafora J.W."/>
            <person name="Stajich J.E."/>
            <person name="James T.Y."/>
        </authorList>
    </citation>
    <scope>NUCLEOTIDE SEQUENCE</scope>
    <source>
        <strain evidence="1">AG</strain>
    </source>
</reference>
<comment type="caution">
    <text evidence="1">The sequence shown here is derived from an EMBL/GenBank/DDBJ whole genome shotgun (WGS) entry which is preliminary data.</text>
</comment>
<protein>
    <submittedName>
        <fullName evidence="1">Uncharacterized protein</fullName>
    </submittedName>
</protein>
<evidence type="ECO:0000313" key="1">
    <source>
        <dbReference type="EMBL" id="KAI8577117.1"/>
    </source>
</evidence>
<dbReference type="GeneID" id="75916427"/>
<dbReference type="RefSeq" id="XP_051442121.1">
    <property type="nucleotide sequence ID" value="XM_051591084.1"/>
</dbReference>
<sequence>MNRCIILLGINFAYMARSNSVAALAFTTISQTVLSKVQVGWFRLIYVEKRMYDRIK</sequence>
<gene>
    <name evidence="1" type="ORF">K450DRAFT_253737</name>
</gene>
<keyword evidence="2" id="KW-1185">Reference proteome</keyword>
<dbReference type="Proteomes" id="UP001206595">
    <property type="component" value="Unassembled WGS sequence"/>
</dbReference>
<dbReference type="AlphaFoldDB" id="A0AAD5E5A1"/>
<accession>A0AAD5E5A1</accession>
<evidence type="ECO:0000313" key="2">
    <source>
        <dbReference type="Proteomes" id="UP001206595"/>
    </source>
</evidence>
<proteinExistence type="predicted"/>
<organism evidence="1 2">
    <name type="scientific">Umbelopsis ramanniana AG</name>
    <dbReference type="NCBI Taxonomy" id="1314678"/>
    <lineage>
        <taxon>Eukaryota</taxon>
        <taxon>Fungi</taxon>
        <taxon>Fungi incertae sedis</taxon>
        <taxon>Mucoromycota</taxon>
        <taxon>Mucoromycotina</taxon>
        <taxon>Umbelopsidomycetes</taxon>
        <taxon>Umbelopsidales</taxon>
        <taxon>Umbelopsidaceae</taxon>
        <taxon>Umbelopsis</taxon>
    </lineage>
</organism>
<name>A0AAD5E5A1_UMBRA</name>
<dbReference type="EMBL" id="MU620945">
    <property type="protein sequence ID" value="KAI8577117.1"/>
    <property type="molecule type" value="Genomic_DNA"/>
</dbReference>